<dbReference type="GO" id="GO:0003924">
    <property type="term" value="F:GTPase activity"/>
    <property type="evidence" value="ECO:0007669"/>
    <property type="project" value="InterPro"/>
</dbReference>
<dbReference type="GO" id="GO:0005524">
    <property type="term" value="F:ATP binding"/>
    <property type="evidence" value="ECO:0007669"/>
    <property type="project" value="UniProtKB-KW"/>
</dbReference>
<dbReference type="InterPro" id="IPR003593">
    <property type="entry name" value="AAA+_ATPase"/>
</dbReference>
<dbReference type="Pfam" id="PF10431">
    <property type="entry name" value="ClpB_D2-small"/>
    <property type="match status" value="1"/>
</dbReference>
<dbReference type="InterPro" id="IPR027417">
    <property type="entry name" value="P-loop_NTPase"/>
</dbReference>
<feature type="domain" description="AAA+ ATPase" evidence="4">
    <location>
        <begin position="485"/>
        <end position="672"/>
    </location>
</feature>
<dbReference type="GO" id="GO:0016887">
    <property type="term" value="F:ATP hydrolysis activity"/>
    <property type="evidence" value="ECO:0007669"/>
    <property type="project" value="InterPro"/>
</dbReference>
<protein>
    <recommendedName>
        <fullName evidence="8">AAA+ ATPase domain-containing protein</fullName>
    </recommendedName>
</protein>
<dbReference type="SUPFAM" id="SSF52540">
    <property type="entry name" value="P-loop containing nucleoside triphosphate hydrolases"/>
    <property type="match status" value="2"/>
</dbReference>
<accession>S8AQR1</accession>
<dbReference type="InterPro" id="IPR005225">
    <property type="entry name" value="Small_GTP-bd"/>
</dbReference>
<dbReference type="PRINTS" id="PR00449">
    <property type="entry name" value="RASTRNSFRMNG"/>
</dbReference>
<dbReference type="CDD" id="cd00154">
    <property type="entry name" value="Rab"/>
    <property type="match status" value="1"/>
</dbReference>
<dbReference type="EMBL" id="AQGS01000020">
    <property type="protein sequence ID" value="EPS45209.1"/>
    <property type="molecule type" value="Genomic_DNA"/>
</dbReference>
<evidence type="ECO:0000256" key="2">
    <source>
        <dbReference type="ARBA" id="ARBA00022840"/>
    </source>
</evidence>
<keyword evidence="7" id="KW-1185">Reference proteome</keyword>
<feature type="region of interest" description="Disordered" evidence="3">
    <location>
        <begin position="277"/>
        <end position="314"/>
    </location>
</feature>
<keyword evidence="1" id="KW-0547">Nucleotide-binding</keyword>
<feature type="region of interest" description="Disordered" evidence="3">
    <location>
        <begin position="879"/>
        <end position="904"/>
    </location>
</feature>
<dbReference type="FunFam" id="1.10.8.60:FF:000138">
    <property type="entry name" value="ATP-dependent Clp protease ATP-binding subunit ClpX"/>
    <property type="match status" value="1"/>
</dbReference>
<feature type="region of interest" description="Disordered" evidence="3">
    <location>
        <begin position="596"/>
        <end position="621"/>
    </location>
</feature>
<evidence type="ECO:0000259" key="5">
    <source>
        <dbReference type="SMART" id="SM01086"/>
    </source>
</evidence>
<dbReference type="eggNOG" id="KOG0745">
    <property type="taxonomic scope" value="Eukaryota"/>
</dbReference>
<dbReference type="Gene3D" id="1.10.8.60">
    <property type="match status" value="1"/>
</dbReference>
<gene>
    <name evidence="6" type="ORF">H072_808</name>
</gene>
<dbReference type="STRING" id="1284197.S8AQR1"/>
<dbReference type="Pfam" id="PF07724">
    <property type="entry name" value="AAA_2"/>
    <property type="match status" value="1"/>
</dbReference>
<name>S8AQR1_DACHA</name>
<dbReference type="GO" id="GO:0005525">
    <property type="term" value="F:GTP binding"/>
    <property type="evidence" value="ECO:0007669"/>
    <property type="project" value="InterPro"/>
</dbReference>
<dbReference type="PANTHER" id="PTHR48102">
    <property type="entry name" value="ATP-DEPENDENT CLP PROTEASE ATP-BINDING SUBUNIT CLPX-LIKE, MITOCHONDRIAL-RELATED"/>
    <property type="match status" value="1"/>
</dbReference>
<evidence type="ECO:0000259" key="4">
    <source>
        <dbReference type="SMART" id="SM00382"/>
    </source>
</evidence>
<feature type="domain" description="Clp ATPase C-terminal" evidence="5">
    <location>
        <begin position="764"/>
        <end position="858"/>
    </location>
</feature>
<evidence type="ECO:0000256" key="3">
    <source>
        <dbReference type="SAM" id="MobiDB-lite"/>
    </source>
</evidence>
<dbReference type="InterPro" id="IPR001806">
    <property type="entry name" value="Small_GTPase"/>
</dbReference>
<dbReference type="Pfam" id="PF00071">
    <property type="entry name" value="Ras"/>
    <property type="match status" value="1"/>
</dbReference>
<proteinExistence type="predicted"/>
<dbReference type="SMART" id="SM01086">
    <property type="entry name" value="ClpB_D2-small"/>
    <property type="match status" value="1"/>
</dbReference>
<feature type="compositionally biased region" description="Low complexity" evidence="3">
    <location>
        <begin position="600"/>
        <end position="612"/>
    </location>
</feature>
<dbReference type="AlphaFoldDB" id="S8AQR1"/>
<feature type="compositionally biased region" description="Polar residues" evidence="3">
    <location>
        <begin position="298"/>
        <end position="314"/>
    </location>
</feature>
<dbReference type="SMART" id="SM00173">
    <property type="entry name" value="RAS"/>
    <property type="match status" value="1"/>
</dbReference>
<dbReference type="FunFam" id="3.40.50.300:FF:001447">
    <property type="entry name" value="Ras-related protein Rab-1B"/>
    <property type="match status" value="1"/>
</dbReference>
<evidence type="ECO:0008006" key="8">
    <source>
        <dbReference type="Google" id="ProtNLM"/>
    </source>
</evidence>
<organism evidence="6 7">
    <name type="scientific">Dactylellina haptotyla (strain CBS 200.50)</name>
    <name type="common">Nematode-trapping fungus</name>
    <name type="synonym">Monacrosporium haptotylum</name>
    <dbReference type="NCBI Taxonomy" id="1284197"/>
    <lineage>
        <taxon>Eukaryota</taxon>
        <taxon>Fungi</taxon>
        <taxon>Dikarya</taxon>
        <taxon>Ascomycota</taxon>
        <taxon>Pezizomycotina</taxon>
        <taxon>Orbiliomycetes</taxon>
        <taxon>Orbiliales</taxon>
        <taxon>Orbiliaceae</taxon>
        <taxon>Dactylellina</taxon>
    </lineage>
</organism>
<dbReference type="GO" id="GO:0005759">
    <property type="term" value="C:mitochondrial matrix"/>
    <property type="evidence" value="ECO:0007669"/>
    <property type="project" value="TreeGrafter"/>
</dbReference>
<evidence type="ECO:0000313" key="6">
    <source>
        <dbReference type="EMBL" id="EPS45209.1"/>
    </source>
</evidence>
<feature type="region of interest" description="Disordered" evidence="3">
    <location>
        <begin position="154"/>
        <end position="181"/>
    </location>
</feature>
<dbReference type="PANTHER" id="PTHR48102:SF7">
    <property type="entry name" value="ATP-DEPENDENT CLP PROTEASE ATP-BINDING SUBUNIT CLPX-LIKE, MITOCHONDRIAL"/>
    <property type="match status" value="1"/>
</dbReference>
<evidence type="ECO:0000256" key="1">
    <source>
        <dbReference type="ARBA" id="ARBA00022741"/>
    </source>
</evidence>
<reference evidence="7" key="2">
    <citation type="submission" date="2013-04" db="EMBL/GenBank/DDBJ databases">
        <title>Genomic mechanisms accounting for the adaptation to parasitism in nematode-trapping fungi.</title>
        <authorList>
            <person name="Ahren D.G."/>
        </authorList>
    </citation>
    <scope>NUCLEOTIDE SEQUENCE [LARGE SCALE GENOMIC DNA]</scope>
    <source>
        <strain evidence="7">CBS 200.50</strain>
    </source>
</reference>
<dbReference type="GO" id="GO:0051603">
    <property type="term" value="P:proteolysis involved in protein catabolic process"/>
    <property type="evidence" value="ECO:0007669"/>
    <property type="project" value="TreeGrafter"/>
</dbReference>
<sequence>MSQPWDYIALLTCAVVEPRFVVEVEDGKKIKLQIWDTAGQEQYRSVTNSYIRNATGALLVYDITRMDTLTHVQHWLSDIRNLGEPHISIVLVGNKCDLTDKRQVPTLDAETWARENGIEFHVETSAKTGESVEKAFVEVAKEIYRNIRDGVYDPRTKNNGVKAKNPRSKLHLPKSSSSASSPSWYFDCYGDNISTRWLPRWLTPSKILHDKTMFSEYASRFLAKSTLRDGGRQSTNPQNHAPLFFSAADYPTDDREHDQEVSAIYALQKSRRNLYYSTDQDEEEDRNGSDGGSVNDGIRSSWNPGQSSTSDATETAGYNNMVDVSLGEASLTRPFDENVLLNNNARNNSYSEASRHVEDPNQPPLQKFRPQTFSHGEVYLDAPASPKGILQSTNRDYEHGNNASLLDPAHSIIGDRSGSPTNSIPQPVDRIETTPPTHDRIWTKIYGGAMAYEYPGQQTLANLGPDPIEHNQVPRDGLALSIEFQKSNCLLLGPSGTGKTLIAKTLAKILDVPFSISDCTAFTQAGYVGEDVEVCVQRLLAASNWDTRRAETGIICLDEVDKIASTKATSNGRDVSGEGVQQALLKILEGTTLQITNPKSRQTSGTTSSSPSNPQMGNSSSPFQNFGSFGSVYPGSGSSPKGEIHTIDTGNILFILCGAFNGLNKIILDRISKHSIGFNAPVRARKSDANTVFIENVGQPQGFYSTYLHHQKTYLESKSDEPGVQNRQNKVNILEFTEPRDLISFGFLPEFVGRLPILTALETFDEDTLVRVLSEPRNSLLRQYEELFNMSGVELKFTSKALKHIAQAALTMDTGARALRAILERLLLDAMYETPGSSVKYVLVNSAAAKGEQAPIYFARGQHDRFQAALAAEERNWDTSLSSGHPKLLPDEGDTNCSVAARAA</sequence>
<feature type="region of interest" description="Disordered" evidence="3">
    <location>
        <begin position="404"/>
        <end position="435"/>
    </location>
</feature>
<dbReference type="SMART" id="SM00175">
    <property type="entry name" value="RAB"/>
    <property type="match status" value="1"/>
</dbReference>
<dbReference type="SMART" id="SM00382">
    <property type="entry name" value="AAA"/>
    <property type="match status" value="1"/>
</dbReference>
<dbReference type="InterPro" id="IPR050052">
    <property type="entry name" value="ATP-dep_Clp_protease_ClpX"/>
</dbReference>
<keyword evidence="2" id="KW-0067">ATP-binding</keyword>
<reference evidence="6 7" key="1">
    <citation type="journal article" date="2013" name="PLoS Genet.">
        <title>Genomic mechanisms accounting for the adaptation to parasitism in nematode-trapping fungi.</title>
        <authorList>
            <person name="Meerupati T."/>
            <person name="Andersson K.M."/>
            <person name="Friman E."/>
            <person name="Kumar D."/>
            <person name="Tunlid A."/>
            <person name="Ahren D."/>
        </authorList>
    </citation>
    <scope>NUCLEOTIDE SEQUENCE [LARGE SCALE GENOMIC DNA]</scope>
    <source>
        <strain evidence="6 7">CBS 200.50</strain>
    </source>
</reference>
<comment type="caution">
    <text evidence="6">The sequence shown here is derived from an EMBL/GenBank/DDBJ whole genome shotgun (WGS) entry which is preliminary data.</text>
</comment>
<dbReference type="PROSITE" id="PS51419">
    <property type="entry name" value="RAB"/>
    <property type="match status" value="1"/>
</dbReference>
<dbReference type="NCBIfam" id="TIGR00231">
    <property type="entry name" value="small_GTP"/>
    <property type="match status" value="1"/>
</dbReference>
<dbReference type="Proteomes" id="UP000015100">
    <property type="component" value="Unassembled WGS sequence"/>
</dbReference>
<dbReference type="HOGENOM" id="CLU_320784_0_0_1"/>
<evidence type="ECO:0000313" key="7">
    <source>
        <dbReference type="Proteomes" id="UP000015100"/>
    </source>
</evidence>
<dbReference type="SMART" id="SM00174">
    <property type="entry name" value="RHO"/>
    <property type="match status" value="1"/>
</dbReference>
<dbReference type="Gene3D" id="3.40.50.300">
    <property type="entry name" value="P-loop containing nucleotide triphosphate hydrolases"/>
    <property type="match status" value="2"/>
</dbReference>
<dbReference type="InterPro" id="IPR003959">
    <property type="entry name" value="ATPase_AAA_core"/>
</dbReference>
<dbReference type="eggNOG" id="KOG0097">
    <property type="taxonomic scope" value="Eukaryota"/>
</dbReference>
<dbReference type="OrthoDB" id="1721884at2759"/>
<dbReference type="PROSITE" id="PS51421">
    <property type="entry name" value="RAS"/>
    <property type="match status" value="1"/>
</dbReference>
<dbReference type="InterPro" id="IPR019489">
    <property type="entry name" value="Clp_ATPase_C"/>
</dbReference>